<protein>
    <recommendedName>
        <fullName evidence="1">GIY-YIG domain-containing protein</fullName>
    </recommendedName>
</protein>
<evidence type="ECO:0000313" key="2">
    <source>
        <dbReference type="EMBL" id="RFZ84757.1"/>
    </source>
</evidence>
<dbReference type="InterPro" id="IPR000305">
    <property type="entry name" value="GIY-YIG_endonuc"/>
</dbReference>
<organism evidence="2 3">
    <name type="scientific">Mucilaginibacter terrenus</name>
    <dbReference type="NCBI Taxonomy" id="2482727"/>
    <lineage>
        <taxon>Bacteria</taxon>
        <taxon>Pseudomonadati</taxon>
        <taxon>Bacteroidota</taxon>
        <taxon>Sphingobacteriia</taxon>
        <taxon>Sphingobacteriales</taxon>
        <taxon>Sphingobacteriaceae</taxon>
        <taxon>Mucilaginibacter</taxon>
    </lineage>
</organism>
<evidence type="ECO:0000313" key="3">
    <source>
        <dbReference type="Proteomes" id="UP000260823"/>
    </source>
</evidence>
<comment type="caution">
    <text evidence="2">The sequence shown here is derived from an EMBL/GenBank/DDBJ whole genome shotgun (WGS) entry which is preliminary data.</text>
</comment>
<dbReference type="Pfam" id="PF01541">
    <property type="entry name" value="GIY-YIG"/>
    <property type="match status" value="1"/>
</dbReference>
<keyword evidence="3" id="KW-1185">Reference proteome</keyword>
<dbReference type="EMBL" id="QWDE01000001">
    <property type="protein sequence ID" value="RFZ84757.1"/>
    <property type="molecule type" value="Genomic_DNA"/>
</dbReference>
<dbReference type="RefSeq" id="WP_117381659.1">
    <property type="nucleotide sequence ID" value="NZ_QWDE01000001.1"/>
</dbReference>
<dbReference type="AlphaFoldDB" id="A0A3E2NUX6"/>
<dbReference type="Proteomes" id="UP000260823">
    <property type="component" value="Unassembled WGS sequence"/>
</dbReference>
<name>A0A3E2NUX6_9SPHI</name>
<sequence>MKVFRYHPPYKPSGRTSFPETAKRSGVYLIKENDKLVYIGVSLTDLYKTLYRHFQTWNDINYRTQKVKPPSDRVTYKNRMKRNRYTVRIVFCPPGQAARLERALIIKYQPRDNDVKYSQYTLTLADTKCIKEYDFEPVEQECPF</sequence>
<evidence type="ECO:0000259" key="1">
    <source>
        <dbReference type="PROSITE" id="PS50164"/>
    </source>
</evidence>
<dbReference type="InterPro" id="IPR035901">
    <property type="entry name" value="GIY-YIG_endonuc_sf"/>
</dbReference>
<proteinExistence type="predicted"/>
<dbReference type="PROSITE" id="PS50164">
    <property type="entry name" value="GIY_YIG"/>
    <property type="match status" value="1"/>
</dbReference>
<feature type="domain" description="GIY-YIG" evidence="1">
    <location>
        <begin position="23"/>
        <end position="114"/>
    </location>
</feature>
<dbReference type="SUPFAM" id="SSF82771">
    <property type="entry name" value="GIY-YIG endonuclease"/>
    <property type="match status" value="1"/>
</dbReference>
<accession>A0A3E2NUX6</accession>
<dbReference type="OrthoDB" id="1514728at2"/>
<gene>
    <name evidence="2" type="ORF">DYU05_03895</name>
</gene>
<reference evidence="2 3" key="1">
    <citation type="submission" date="2018-08" db="EMBL/GenBank/DDBJ databases">
        <title>Mucilaginibacter terrae sp. nov., isolated from manganese diggings.</title>
        <authorList>
            <person name="Huang Y."/>
            <person name="Zhou Z."/>
        </authorList>
    </citation>
    <scope>NUCLEOTIDE SEQUENCE [LARGE SCALE GENOMIC DNA]</scope>
    <source>
        <strain evidence="2 3">ZH6</strain>
    </source>
</reference>